<feature type="region of interest" description="Disordered" evidence="3">
    <location>
        <begin position="394"/>
        <end position="460"/>
    </location>
</feature>
<feature type="compositionally biased region" description="Basic residues" evidence="3">
    <location>
        <begin position="765"/>
        <end position="775"/>
    </location>
</feature>
<gene>
    <name evidence="7 8" type="primary">LOC114243270</name>
</gene>
<dbReference type="FunFam" id="1.20.900.10:FF:000038">
    <property type="entry name" value="Myosin-M heavy chain"/>
    <property type="match status" value="1"/>
</dbReference>
<dbReference type="InterPro" id="IPR051480">
    <property type="entry name" value="Endocytic_GEF_Adapter"/>
</dbReference>
<feature type="region of interest" description="Disordered" evidence="3">
    <location>
        <begin position="1069"/>
        <end position="1094"/>
    </location>
</feature>
<dbReference type="PANTHER" id="PTHR46006">
    <property type="entry name" value="RHO GUANINE NUCLEOTIDE EXCHANGE FACTOR AT 64C, ISOFORM A"/>
    <property type="match status" value="1"/>
</dbReference>
<dbReference type="RefSeq" id="XP_028030491.1">
    <property type="nucleotide sequence ID" value="XM_028174690.1"/>
</dbReference>
<feature type="compositionally biased region" description="Polar residues" evidence="3">
    <location>
        <begin position="1312"/>
        <end position="1335"/>
    </location>
</feature>
<evidence type="ECO:0000313" key="7">
    <source>
        <dbReference type="RefSeq" id="XP_028030491.1"/>
    </source>
</evidence>
<evidence type="ECO:0000256" key="3">
    <source>
        <dbReference type="SAM" id="MobiDB-lite"/>
    </source>
</evidence>
<dbReference type="Pfam" id="PF00621">
    <property type="entry name" value="RhoGEF"/>
    <property type="match status" value="1"/>
</dbReference>
<accession>A0A6J2JN94</accession>
<feature type="compositionally biased region" description="Low complexity" evidence="3">
    <location>
        <begin position="448"/>
        <end position="459"/>
    </location>
</feature>
<organism evidence="6 8">
    <name type="scientific">Bombyx mandarina</name>
    <name type="common">Wild silk moth</name>
    <name type="synonym">Wild silkworm</name>
    <dbReference type="NCBI Taxonomy" id="7092"/>
    <lineage>
        <taxon>Eukaryota</taxon>
        <taxon>Metazoa</taxon>
        <taxon>Ecdysozoa</taxon>
        <taxon>Arthropoda</taxon>
        <taxon>Hexapoda</taxon>
        <taxon>Insecta</taxon>
        <taxon>Pterygota</taxon>
        <taxon>Neoptera</taxon>
        <taxon>Endopterygota</taxon>
        <taxon>Lepidoptera</taxon>
        <taxon>Glossata</taxon>
        <taxon>Ditrysia</taxon>
        <taxon>Bombycoidea</taxon>
        <taxon>Bombycidae</taxon>
        <taxon>Bombycinae</taxon>
        <taxon>Bombyx</taxon>
    </lineage>
</organism>
<dbReference type="CDD" id="cd00160">
    <property type="entry name" value="RhoGEF"/>
    <property type="match status" value="1"/>
</dbReference>
<feature type="region of interest" description="Disordered" evidence="3">
    <location>
        <begin position="172"/>
        <end position="262"/>
    </location>
</feature>
<dbReference type="InterPro" id="IPR035899">
    <property type="entry name" value="DBL_dom_sf"/>
</dbReference>
<comment type="subcellular location">
    <subcellularLocation>
        <location evidence="1">Cytoplasm</location>
    </subcellularLocation>
</comment>
<keyword evidence="2" id="KW-0963">Cytoplasm</keyword>
<dbReference type="GO" id="GO:0035025">
    <property type="term" value="P:positive regulation of Rho protein signal transduction"/>
    <property type="evidence" value="ECO:0007669"/>
    <property type="project" value="TreeGrafter"/>
</dbReference>
<dbReference type="CTD" id="38578"/>
<protein>
    <submittedName>
        <fullName evidence="7 8">Uncharacterized protein LOC114243270</fullName>
    </submittedName>
</protein>
<dbReference type="InterPro" id="IPR000219">
    <property type="entry name" value="DH_dom"/>
</dbReference>
<dbReference type="KEGG" id="bman:114243270"/>
<dbReference type="SMART" id="SM00325">
    <property type="entry name" value="RhoGEF"/>
    <property type="match status" value="1"/>
</dbReference>
<dbReference type="InterPro" id="IPR001849">
    <property type="entry name" value="PH_domain"/>
</dbReference>
<dbReference type="GO" id="GO:0005085">
    <property type="term" value="F:guanyl-nucleotide exchange factor activity"/>
    <property type="evidence" value="ECO:0007669"/>
    <property type="project" value="InterPro"/>
</dbReference>
<sequence>MAAVSAAMFRPGGGLDPSCYATQRIYDTPESTRPKKWSSKLKLNTSGSVKSSDKSPDSPYMYGTLSGPGGSALSKSMKYAETWLYGSVRTQTPPVRPSVFTAYPEVAGPVLISTPQKPTPHNYAVILCSCPEYLNGTKKTSSTKVSICKKCKGSRLPLTIAESPRLLVGGTVRGPQVSRDTSLLRSGTVRVQGSKSRPTILKSNGEADPYDLMRRSRLAPPHEARIGSQFSTTRSRAKSISPCRIKSKKPIPETLSKSRSKSTSRVNEIWIEEDSNTIESKKSILSCDINPYDLVKASGGSKSLAEIEFDDDYSDVFADSLKNNKGTLTKSKQDSCVKAISGQRVRISDESKNCIVEEIGVYDTVNYDLKNSELKTKEIPSALSLRNNKSENKKITLSKSTSKKILSIPTSNRTKQKSVSPKRPPRRIRNVNKTDDDSESDNPRLFENNNRIPKNKNSNTDTIKSILKKPRNYELDESLTKLDTFDDTPEHKRANTTLFYLPIPKDKGTISKPSTILQRKRVQFLVENDETKVIYTAELNLEQDIIRESPEQSQTNTETEDDVTEEGDIVSQSLTLEVISHTLTPAIESQSFTAEDTGEALNSVEIAELDKIEEVFENVQIKDDSTVSAEEYNTREESKDEITEIVFQKKVKEDNNIPKIPVLRRSESERLTSTIIVDPPKFLDTMALRPKTRHGHTSQVFFTSPAENNTAIGYQHEIKQINVESSKATEEFESGNLSDSSDITRSILNNLRRGISESPEPPPRQKVKERTKSKKHTYVKTRFVRNNSNSSTSDEWSDANDYEQKTILRVRQFDPDSENEDLRTVSNATKTADNEPRKTSIQINGNECYSTMNVSSDTPIYLSSVVVNDDGGNTCNTYQTGTTVTISVGSPLKEVKKSKSQIYIGAVFSPENSSQDFNTYEEYYAENQSAVYNDTITHDSSSDISSILKDPVEAVRRNLIPHVCGKKNEAMKDANEDKCEHDNETGNGNFVSKLFDDPFFGHLAEGLDSDLVKKLIENSLIRLQETKNLEGNESNEITIEKLIESSLKSMKEENDKLVNKETTNEIKYQTSANEGESKQNNNVDSSVCENDDNGCSAPYESMEYESGAAGVFSDQELMSDCYNASASELSTEDDTNSTRSKFYQMLVDAALCEIEVANNTDDDHHYESIRLNTDPIYEEIGDMPPPLPVNPPPNSLLILDDEKRSGSRSIFEGASKYDILSYLVDAKERGIDDEETYITSYANNESSNLLEESKEKNSTNEIIETRLSSNNSQLSNASDSSEDNSLTIHHECLEKTVLSKKTSAEIERNDSGVGSETSKSSRSRLQGKTSPANSMTQQEATIHLCEDCDTAVETQVTEQGSVYAPLVCRKCAKKRSERKEIITEIVETEEKYGRDLQIILEEFYKPMLVAGLLTHEQLSAIFLNVEELIENNQVLSEKLRDGLEIAMEQGDEDLLTVNVGKILLECSGMLTAFQSYCVKQAGAALLLAGLEKEKELLRIFLRVSQMENTVLRRMNLNSFLMVPVQRVTKYPLLLSRLHRATASCATEREDVRSAQRCVESRLEEINAAAAAAAAAARDVPLWRRLAAARRTAHDLHVADIRLRKMAVDVLDWNHDDARFAMEGKLLFTQPNDNNWRKGRTIKLTPINALLVTNGKPTITHKTNEIRETREARDREAREKEGETLFARSGVREAALLLVREKAGRYTLQREPLFLDRCVVAADHEPEHFFEVHEITTKDSYIFKAEENTRTRSWYRQLQYHAQGAGAWRKRRNALANIMINPMLTRN</sequence>
<dbReference type="SUPFAM" id="SSF48065">
    <property type="entry name" value="DBL homology domain (DH-domain)"/>
    <property type="match status" value="1"/>
</dbReference>
<feature type="region of interest" description="Disordered" evidence="3">
    <location>
        <begin position="545"/>
        <end position="567"/>
    </location>
</feature>
<dbReference type="OrthoDB" id="2015333at2759"/>
<dbReference type="Proteomes" id="UP000504629">
    <property type="component" value="Unplaced"/>
</dbReference>
<feature type="compositionally biased region" description="Low complexity" evidence="3">
    <location>
        <begin position="395"/>
        <end position="411"/>
    </location>
</feature>
<evidence type="ECO:0000259" key="4">
    <source>
        <dbReference type="PROSITE" id="PS50003"/>
    </source>
</evidence>
<dbReference type="PANTHER" id="PTHR46006:SF5">
    <property type="entry name" value="DH DOMAIN-CONTAINING PROTEIN"/>
    <property type="match status" value="1"/>
</dbReference>
<dbReference type="Gene3D" id="1.20.900.10">
    <property type="entry name" value="Dbl homology (DH) domain"/>
    <property type="match status" value="1"/>
</dbReference>
<evidence type="ECO:0000256" key="2">
    <source>
        <dbReference type="ARBA" id="ARBA00022490"/>
    </source>
</evidence>
<dbReference type="GO" id="GO:0031097">
    <property type="term" value="C:medial cortex"/>
    <property type="evidence" value="ECO:0007669"/>
    <property type="project" value="UniProtKB-ARBA"/>
</dbReference>
<feature type="compositionally biased region" description="Polar residues" evidence="3">
    <location>
        <begin position="1069"/>
        <end position="1088"/>
    </location>
</feature>
<evidence type="ECO:0000313" key="8">
    <source>
        <dbReference type="RefSeq" id="XP_028030492.1"/>
    </source>
</evidence>
<feature type="region of interest" description="Disordered" evidence="3">
    <location>
        <begin position="1"/>
        <end position="20"/>
    </location>
</feature>
<feature type="domain" description="DH" evidence="5">
    <location>
        <begin position="1377"/>
        <end position="1568"/>
    </location>
</feature>
<feature type="domain" description="PH" evidence="4">
    <location>
        <begin position="1618"/>
        <end position="1762"/>
    </location>
</feature>
<reference evidence="7 8" key="1">
    <citation type="submission" date="2025-04" db="UniProtKB">
        <authorList>
            <consortium name="RefSeq"/>
        </authorList>
    </citation>
    <scope>IDENTIFICATION</scope>
    <source>
        <tissue evidence="7 8">Silk gland</tissue>
    </source>
</reference>
<proteinExistence type="predicted"/>
<name>A0A6J2JN94_BOMMA</name>
<dbReference type="GeneID" id="114243270"/>
<keyword evidence="6" id="KW-1185">Reference proteome</keyword>
<dbReference type="PROSITE" id="PS50010">
    <property type="entry name" value="DH_2"/>
    <property type="match status" value="1"/>
</dbReference>
<evidence type="ECO:0000256" key="1">
    <source>
        <dbReference type="ARBA" id="ARBA00004496"/>
    </source>
</evidence>
<feature type="compositionally biased region" description="Acidic residues" evidence="3">
    <location>
        <begin position="558"/>
        <end position="567"/>
    </location>
</feature>
<feature type="region of interest" description="Disordered" evidence="3">
    <location>
        <begin position="751"/>
        <end position="775"/>
    </location>
</feature>
<evidence type="ECO:0000313" key="6">
    <source>
        <dbReference type="Proteomes" id="UP000504629"/>
    </source>
</evidence>
<dbReference type="PROSITE" id="PS50003">
    <property type="entry name" value="PH_DOMAIN"/>
    <property type="match status" value="1"/>
</dbReference>
<evidence type="ECO:0000259" key="5">
    <source>
        <dbReference type="PROSITE" id="PS50010"/>
    </source>
</evidence>
<feature type="region of interest" description="Disordered" evidence="3">
    <location>
        <begin position="1303"/>
        <end position="1335"/>
    </location>
</feature>
<feature type="region of interest" description="Disordered" evidence="3">
    <location>
        <begin position="29"/>
        <end position="62"/>
    </location>
</feature>
<dbReference type="RefSeq" id="XP_028030492.1">
    <property type="nucleotide sequence ID" value="XM_028174691.1"/>
</dbReference>
<feature type="compositionally biased region" description="Polar residues" evidence="3">
    <location>
        <begin position="178"/>
        <end position="197"/>
    </location>
</feature>